<keyword evidence="8 12" id="KW-0675">Receptor</keyword>
<protein>
    <recommendedName>
        <fullName evidence="15">G-protein coupled receptors family 1 profile domain-containing protein</fullName>
    </recommendedName>
</protein>
<dbReference type="Ensembl" id="ENSEEET00000021736.2">
    <property type="protein sequence ID" value="ENSEEEP00000021496.2"/>
    <property type="gene ID" value="ENSEEEG00000010474.2"/>
</dbReference>
<evidence type="ECO:0000256" key="6">
    <source>
        <dbReference type="ARBA" id="ARBA00023040"/>
    </source>
</evidence>
<dbReference type="PRINTS" id="PR00362">
    <property type="entry name" value="CANNABINOIDR"/>
</dbReference>
<reference evidence="17" key="1">
    <citation type="journal article" date="2014" name="Science">
        <title>Nonhuman genetics. Genomic basis for the convergent evolution of electric organs.</title>
        <authorList>
            <person name="Gallant J.R."/>
            <person name="Traeger L.L."/>
            <person name="Volkening J.D."/>
            <person name="Moffett H."/>
            <person name="Chen P.H."/>
            <person name="Novina C.D."/>
            <person name="Phillips G.N.Jr."/>
            <person name="Anand R."/>
            <person name="Wells G.B."/>
            <person name="Pinch M."/>
            <person name="Guth R."/>
            <person name="Unguez G.A."/>
            <person name="Albert J.S."/>
            <person name="Zakon H.H."/>
            <person name="Samanta M.P."/>
            <person name="Sussman M.R."/>
        </authorList>
    </citation>
    <scope>NUCLEOTIDE SEQUENCE [LARGE SCALE GENOMIC DNA]</scope>
</reference>
<feature type="transmembrane region" description="Helical" evidence="14">
    <location>
        <begin position="242"/>
        <end position="266"/>
    </location>
</feature>
<gene>
    <name evidence="16" type="primary">CNR2</name>
</gene>
<keyword evidence="17" id="KW-1185">Reference proteome</keyword>
<evidence type="ECO:0000256" key="5">
    <source>
        <dbReference type="ARBA" id="ARBA00022989"/>
    </source>
</evidence>
<evidence type="ECO:0000256" key="4">
    <source>
        <dbReference type="ARBA" id="ARBA00022692"/>
    </source>
</evidence>
<dbReference type="AlphaFoldDB" id="A0A4W4F9I1"/>
<feature type="compositionally biased region" description="Polar residues" evidence="13">
    <location>
        <begin position="352"/>
        <end position="361"/>
    </location>
</feature>
<name>A0A4W4F9I1_ELEEL</name>
<reference evidence="16" key="3">
    <citation type="submission" date="2020-05" db="EMBL/GenBank/DDBJ databases">
        <title>Electrophorus electricus (electric eel) genome, fEleEle1, primary haplotype.</title>
        <authorList>
            <person name="Myers G."/>
            <person name="Meyer A."/>
            <person name="Fedrigo O."/>
            <person name="Formenti G."/>
            <person name="Rhie A."/>
            <person name="Tracey A."/>
            <person name="Sims Y."/>
            <person name="Jarvis E.D."/>
        </authorList>
    </citation>
    <scope>NUCLEOTIDE SEQUENCE [LARGE SCALE GENOMIC DNA]</scope>
</reference>
<dbReference type="Proteomes" id="UP000314983">
    <property type="component" value="Chromosome 7"/>
</dbReference>
<feature type="transmembrane region" description="Helical" evidence="14">
    <location>
        <begin position="278"/>
        <end position="300"/>
    </location>
</feature>
<evidence type="ECO:0000259" key="15">
    <source>
        <dbReference type="PROSITE" id="PS50262"/>
    </source>
</evidence>
<comment type="subcellular location">
    <subcellularLocation>
        <location evidence="2">Cell membrane</location>
        <topology evidence="2">Multi-pass membrane protein</topology>
    </subcellularLocation>
    <subcellularLocation>
        <location evidence="1">Cell projection</location>
        <location evidence="1">Neuron projection</location>
    </subcellularLocation>
</comment>
<keyword evidence="10 12" id="KW-0807">Transducer</keyword>
<keyword evidence="7 14" id="KW-0472">Membrane</keyword>
<reference evidence="16" key="5">
    <citation type="submission" date="2025-09" db="UniProtKB">
        <authorList>
            <consortium name="Ensembl"/>
        </authorList>
    </citation>
    <scope>IDENTIFICATION</scope>
</reference>
<feature type="compositionally biased region" description="Basic and acidic residues" evidence="13">
    <location>
        <begin position="342"/>
        <end position="351"/>
    </location>
</feature>
<dbReference type="PANTHER" id="PTHR22750">
    <property type="entry name" value="G-PROTEIN COUPLED RECEPTOR"/>
    <property type="match status" value="1"/>
</dbReference>
<evidence type="ECO:0000313" key="16">
    <source>
        <dbReference type="Ensembl" id="ENSEEEP00000021496.2"/>
    </source>
</evidence>
<evidence type="ECO:0000256" key="8">
    <source>
        <dbReference type="ARBA" id="ARBA00023170"/>
    </source>
</evidence>
<dbReference type="InterPro" id="IPR000276">
    <property type="entry name" value="GPCR_Rhodpsn"/>
</dbReference>
<dbReference type="OMA" id="PYVDHHY"/>
<evidence type="ECO:0000256" key="10">
    <source>
        <dbReference type="ARBA" id="ARBA00023224"/>
    </source>
</evidence>
<keyword evidence="3" id="KW-1003">Cell membrane</keyword>
<evidence type="ECO:0000256" key="3">
    <source>
        <dbReference type="ARBA" id="ARBA00022475"/>
    </source>
</evidence>
<evidence type="ECO:0000256" key="2">
    <source>
        <dbReference type="ARBA" id="ARBA00004651"/>
    </source>
</evidence>
<reference evidence="16" key="4">
    <citation type="submission" date="2025-08" db="UniProtKB">
        <authorList>
            <consortium name="Ensembl"/>
        </authorList>
    </citation>
    <scope>IDENTIFICATION</scope>
</reference>
<sequence>IKNTLQKSNPISGNTCVILSNYMVLNHKEKMVISWICYLTGPITFLENILVLVVIGSSARLRQRPSYLFIGSLALADVLASCFFPISFLAFHISNSCDSPKTYLLKLAGVTMAFTGSVGSLLLTAMDRYICIHQAPNYKLLLTHRRATLAIVALWAVAITISFLPLMGWRCKRNTCSRLFPFIDQIYLCSWTGLLLAVLVFILMAYALIMWRAHQHEANMRTPQARNMTLGRQVRMRLDIHLAQTLGLILLILVVCWLPVLSFMVVDVFQQLTREQQRAFAFCCTLCLVNSAINPLLYALRCRELRRAFMRLLGFTDRFRPWMVWLWSKGNITCIYNQGRGDGDGQTDNKESNISAGSTSESHARYDMRHNTCAI</sequence>
<dbReference type="GeneTree" id="ENSGT01140000282530"/>
<feature type="transmembrane region" description="Helical" evidence="14">
    <location>
        <begin position="147"/>
        <end position="165"/>
    </location>
</feature>
<keyword evidence="9" id="KW-0325">Glycoprotein</keyword>
<dbReference type="InterPro" id="IPR002230">
    <property type="entry name" value="Cnbnoid_rcpt"/>
</dbReference>
<keyword evidence="5 14" id="KW-1133">Transmembrane helix</keyword>
<feature type="domain" description="G-protein coupled receptors family 1 profile" evidence="15">
    <location>
        <begin position="47"/>
        <end position="298"/>
    </location>
</feature>
<evidence type="ECO:0000256" key="14">
    <source>
        <dbReference type="SAM" id="Phobius"/>
    </source>
</evidence>
<dbReference type="GO" id="GO:0004949">
    <property type="term" value="F:cannabinoid receptor activity"/>
    <property type="evidence" value="ECO:0007669"/>
    <property type="project" value="InterPro"/>
</dbReference>
<reference evidence="17" key="2">
    <citation type="journal article" date="2017" name="Sci. Adv.">
        <title>A tail of two voltages: Proteomic comparison of the three electric organs of the electric eel.</title>
        <authorList>
            <person name="Traeger L.L."/>
            <person name="Sabat G."/>
            <person name="Barrett-Wilt G.A."/>
            <person name="Wells G.B."/>
            <person name="Sussman M.R."/>
        </authorList>
    </citation>
    <scope>NUCLEOTIDE SEQUENCE [LARGE SCALE GENOMIC DNA]</scope>
</reference>
<feature type="transmembrane region" description="Helical" evidence="14">
    <location>
        <begin position="67"/>
        <end position="91"/>
    </location>
</feature>
<evidence type="ECO:0000256" key="7">
    <source>
        <dbReference type="ARBA" id="ARBA00023136"/>
    </source>
</evidence>
<proteinExistence type="inferred from homology"/>
<feature type="transmembrane region" description="Helical" evidence="14">
    <location>
        <begin position="185"/>
        <end position="211"/>
    </location>
</feature>
<keyword evidence="6 12" id="KW-0297">G-protein coupled receptor</keyword>
<dbReference type="GO" id="GO:0043005">
    <property type="term" value="C:neuron projection"/>
    <property type="evidence" value="ECO:0007669"/>
    <property type="project" value="UniProtKB-SubCell"/>
</dbReference>
<dbReference type="SMART" id="SM01381">
    <property type="entry name" value="7TM_GPCR_Srsx"/>
    <property type="match status" value="1"/>
</dbReference>
<organism evidence="16 17">
    <name type="scientific">Electrophorus electricus</name>
    <name type="common">Electric eel</name>
    <name type="synonym">Gymnotus electricus</name>
    <dbReference type="NCBI Taxonomy" id="8005"/>
    <lineage>
        <taxon>Eukaryota</taxon>
        <taxon>Metazoa</taxon>
        <taxon>Chordata</taxon>
        <taxon>Craniata</taxon>
        <taxon>Vertebrata</taxon>
        <taxon>Euteleostomi</taxon>
        <taxon>Actinopterygii</taxon>
        <taxon>Neopterygii</taxon>
        <taxon>Teleostei</taxon>
        <taxon>Ostariophysi</taxon>
        <taxon>Gymnotiformes</taxon>
        <taxon>Gymnotoidei</taxon>
        <taxon>Gymnotidae</taxon>
        <taxon>Electrophorus</taxon>
    </lineage>
</organism>
<keyword evidence="11" id="KW-0966">Cell projection</keyword>
<dbReference type="InterPro" id="IPR017452">
    <property type="entry name" value="GPCR_Rhodpsn_7TM"/>
</dbReference>
<comment type="similarity">
    <text evidence="12">Belongs to the G-protein coupled receptor 1 family.</text>
</comment>
<dbReference type="SUPFAM" id="SSF81321">
    <property type="entry name" value="Family A G protein-coupled receptor-like"/>
    <property type="match status" value="1"/>
</dbReference>
<dbReference type="PROSITE" id="PS50262">
    <property type="entry name" value="G_PROTEIN_RECEP_F1_2"/>
    <property type="match status" value="1"/>
</dbReference>
<keyword evidence="4 12" id="KW-0812">Transmembrane</keyword>
<dbReference type="STRING" id="8005.ENSEEEP00000021496"/>
<feature type="region of interest" description="Disordered" evidence="13">
    <location>
        <begin position="342"/>
        <end position="363"/>
    </location>
</feature>
<evidence type="ECO:0000313" key="17">
    <source>
        <dbReference type="Proteomes" id="UP000314983"/>
    </source>
</evidence>
<dbReference type="Pfam" id="PF00001">
    <property type="entry name" value="7tm_1"/>
    <property type="match status" value="1"/>
</dbReference>
<evidence type="ECO:0000256" key="12">
    <source>
        <dbReference type="RuleBase" id="RU000688"/>
    </source>
</evidence>
<evidence type="ECO:0000256" key="1">
    <source>
        <dbReference type="ARBA" id="ARBA00004487"/>
    </source>
</evidence>
<dbReference type="PROSITE" id="PS00237">
    <property type="entry name" value="G_PROTEIN_RECEP_F1_1"/>
    <property type="match status" value="1"/>
</dbReference>
<dbReference type="PRINTS" id="PR00237">
    <property type="entry name" value="GPCRRHODOPSN"/>
</dbReference>
<evidence type="ECO:0000256" key="11">
    <source>
        <dbReference type="ARBA" id="ARBA00023273"/>
    </source>
</evidence>
<dbReference type="Gene3D" id="1.20.1070.10">
    <property type="entry name" value="Rhodopsin 7-helix transmembrane proteins"/>
    <property type="match status" value="1"/>
</dbReference>
<accession>A0A4W4F9I1</accession>
<evidence type="ECO:0000256" key="13">
    <source>
        <dbReference type="SAM" id="MobiDB-lite"/>
    </source>
</evidence>
<feature type="transmembrane region" description="Helical" evidence="14">
    <location>
        <begin position="103"/>
        <end position="126"/>
    </location>
</feature>
<feature type="transmembrane region" description="Helical" evidence="14">
    <location>
        <begin position="32"/>
        <end position="55"/>
    </location>
</feature>
<dbReference type="GO" id="GO:0005886">
    <property type="term" value="C:plasma membrane"/>
    <property type="evidence" value="ECO:0007669"/>
    <property type="project" value="UniProtKB-SubCell"/>
</dbReference>
<evidence type="ECO:0000256" key="9">
    <source>
        <dbReference type="ARBA" id="ARBA00023180"/>
    </source>
</evidence>